<protein>
    <submittedName>
        <fullName evidence="2">Uncharacterized protein</fullName>
    </submittedName>
</protein>
<dbReference type="FunCoup" id="A0A7J7D2T5">
    <property type="interactions" value="13"/>
</dbReference>
<comment type="caution">
    <text evidence="2">The sequence shown here is derived from an EMBL/GenBank/DDBJ whole genome shotgun (WGS) entry which is preliminary data.</text>
</comment>
<keyword evidence="3" id="KW-1185">Reference proteome</keyword>
<dbReference type="Proteomes" id="UP000593562">
    <property type="component" value="Unassembled WGS sequence"/>
</dbReference>
<feature type="compositionally biased region" description="Low complexity" evidence="1">
    <location>
        <begin position="1"/>
        <end position="18"/>
    </location>
</feature>
<reference evidence="2 3" key="1">
    <citation type="journal article" date="2020" name="Nat. Commun.">
        <title>Genome of Tripterygium wilfordii and identification of cytochrome P450 involved in triptolide biosynthesis.</title>
        <authorList>
            <person name="Tu L."/>
            <person name="Su P."/>
            <person name="Zhang Z."/>
            <person name="Gao L."/>
            <person name="Wang J."/>
            <person name="Hu T."/>
            <person name="Zhou J."/>
            <person name="Zhang Y."/>
            <person name="Zhao Y."/>
            <person name="Liu Y."/>
            <person name="Song Y."/>
            <person name="Tong Y."/>
            <person name="Lu Y."/>
            <person name="Yang J."/>
            <person name="Xu C."/>
            <person name="Jia M."/>
            <person name="Peters R.J."/>
            <person name="Huang L."/>
            <person name="Gao W."/>
        </authorList>
    </citation>
    <scope>NUCLEOTIDE SEQUENCE [LARGE SCALE GENOMIC DNA]</scope>
    <source>
        <strain evidence="3">cv. XIE 37</strain>
        <tissue evidence="2">Leaf</tissue>
    </source>
</reference>
<dbReference type="AlphaFoldDB" id="A0A7J7D2T5"/>
<name>A0A7J7D2T5_TRIWF</name>
<feature type="region of interest" description="Disordered" evidence="1">
    <location>
        <begin position="1"/>
        <end position="35"/>
    </location>
</feature>
<dbReference type="PANTHER" id="PTHR33264:SF6">
    <property type="entry name" value="OS01G0638800 PROTEIN"/>
    <property type="match status" value="1"/>
</dbReference>
<dbReference type="InParanoid" id="A0A7J7D2T5"/>
<proteinExistence type="predicted"/>
<dbReference type="PANTHER" id="PTHR33264">
    <property type="entry name" value="EXPRESSED PROTEIN"/>
    <property type="match status" value="1"/>
</dbReference>
<evidence type="ECO:0000313" key="3">
    <source>
        <dbReference type="Proteomes" id="UP000593562"/>
    </source>
</evidence>
<sequence>MEEKTSGAGPESSSSSSSRGGGGGGPTGKKSRYAVDDIDQGGDPIECSGKHCRSCTAGFIADCVALCCCPCALWNILGLAFVKVPLMVGRKCLGRGKRRRKRKCKKKESDDDGVVVERECNLARNAGAELGISEFEFCGFVDGGGGAEEEKGRLSAKSEAERVWMELYQVGHLGFGRVSISG</sequence>
<organism evidence="2 3">
    <name type="scientific">Tripterygium wilfordii</name>
    <name type="common">Thunder God vine</name>
    <dbReference type="NCBI Taxonomy" id="458696"/>
    <lineage>
        <taxon>Eukaryota</taxon>
        <taxon>Viridiplantae</taxon>
        <taxon>Streptophyta</taxon>
        <taxon>Embryophyta</taxon>
        <taxon>Tracheophyta</taxon>
        <taxon>Spermatophyta</taxon>
        <taxon>Magnoliopsida</taxon>
        <taxon>eudicotyledons</taxon>
        <taxon>Gunneridae</taxon>
        <taxon>Pentapetalae</taxon>
        <taxon>rosids</taxon>
        <taxon>fabids</taxon>
        <taxon>Celastrales</taxon>
        <taxon>Celastraceae</taxon>
        <taxon>Tripterygium</taxon>
    </lineage>
</organism>
<gene>
    <name evidence="2" type="ORF">HS088_TW11G00445</name>
</gene>
<dbReference type="EMBL" id="JAAARO010000011">
    <property type="protein sequence ID" value="KAF5740376.1"/>
    <property type="molecule type" value="Genomic_DNA"/>
</dbReference>
<accession>A0A7J7D2T5</accession>
<evidence type="ECO:0000313" key="2">
    <source>
        <dbReference type="EMBL" id="KAF5740376.1"/>
    </source>
</evidence>
<dbReference type="OrthoDB" id="689054at2759"/>
<evidence type="ECO:0000256" key="1">
    <source>
        <dbReference type="SAM" id="MobiDB-lite"/>
    </source>
</evidence>